<reference evidence="1 2" key="1">
    <citation type="journal article" date="2019" name="Nat. Ecol. Evol.">
        <title>Megaphylogeny resolves global patterns of mushroom evolution.</title>
        <authorList>
            <person name="Varga T."/>
            <person name="Krizsan K."/>
            <person name="Foldi C."/>
            <person name="Dima B."/>
            <person name="Sanchez-Garcia M."/>
            <person name="Sanchez-Ramirez S."/>
            <person name="Szollosi G.J."/>
            <person name="Szarkandi J.G."/>
            <person name="Papp V."/>
            <person name="Albert L."/>
            <person name="Andreopoulos W."/>
            <person name="Angelini C."/>
            <person name="Antonin V."/>
            <person name="Barry K.W."/>
            <person name="Bougher N.L."/>
            <person name="Buchanan P."/>
            <person name="Buyck B."/>
            <person name="Bense V."/>
            <person name="Catcheside P."/>
            <person name="Chovatia M."/>
            <person name="Cooper J."/>
            <person name="Damon W."/>
            <person name="Desjardin D."/>
            <person name="Finy P."/>
            <person name="Geml J."/>
            <person name="Haridas S."/>
            <person name="Hughes K."/>
            <person name="Justo A."/>
            <person name="Karasinski D."/>
            <person name="Kautmanova I."/>
            <person name="Kiss B."/>
            <person name="Kocsube S."/>
            <person name="Kotiranta H."/>
            <person name="LaButti K.M."/>
            <person name="Lechner B.E."/>
            <person name="Liimatainen K."/>
            <person name="Lipzen A."/>
            <person name="Lukacs Z."/>
            <person name="Mihaltcheva S."/>
            <person name="Morgado L.N."/>
            <person name="Niskanen T."/>
            <person name="Noordeloos M.E."/>
            <person name="Ohm R.A."/>
            <person name="Ortiz-Santana B."/>
            <person name="Ovrebo C."/>
            <person name="Racz N."/>
            <person name="Riley R."/>
            <person name="Savchenko A."/>
            <person name="Shiryaev A."/>
            <person name="Soop K."/>
            <person name="Spirin V."/>
            <person name="Szebenyi C."/>
            <person name="Tomsovsky M."/>
            <person name="Tulloss R.E."/>
            <person name="Uehling J."/>
            <person name="Grigoriev I.V."/>
            <person name="Vagvolgyi C."/>
            <person name="Papp T."/>
            <person name="Martin F.M."/>
            <person name="Miettinen O."/>
            <person name="Hibbett D.S."/>
            <person name="Nagy L.G."/>
        </authorList>
    </citation>
    <scope>NUCLEOTIDE SEQUENCE [LARGE SCALE GENOMIC DNA]</scope>
    <source>
        <strain evidence="1 2">NL-1719</strain>
    </source>
</reference>
<evidence type="ECO:0000313" key="1">
    <source>
        <dbReference type="EMBL" id="TFK63906.1"/>
    </source>
</evidence>
<evidence type="ECO:0000313" key="2">
    <source>
        <dbReference type="Proteomes" id="UP000308600"/>
    </source>
</evidence>
<sequence>MGNPQYPLDAKSASKGDVAQVQPTGIHEPRRRLGRRFSFSLITLSLGFWFALTHLRNIYTPIRPLDILQEDAPTSLPDDVFVKDCASWFYSESPEHDYVAHTSLQLPIDSPHLFFASQGSILGGTFHLVPSDHVSPYLDVHISTVAKHPQVIDLLKVCSLGKEGGGLGIGLLAPHSVKWQGYERVDVVVRIPKSPNGEMLHINSFETNLPFINHEVGDLSNVVVFNKLRLGGAFSGVNVKSIAAVQAIVKVTHAPIVGSFNASDSLSLVTSSGPVSVTVNLFNDPETGRNTSLAIWTGAGPIDGTVNLFSHHHEGELQSQAHALFNVSAYTSFSPLHLRFPTIAPNSVLTLVSQTAVGPHRVELHEAYEGTFSVSTGIFETVDVKIREGEDVEDPEGRGRKRFVEFEKIALGSAKGKVWWGDDEVLDSPDTSDDGEGDDDQEPVGSVEIKTGHGRAVLWL</sequence>
<gene>
    <name evidence="1" type="ORF">BDN72DRAFT_847144</name>
</gene>
<dbReference type="EMBL" id="ML208498">
    <property type="protein sequence ID" value="TFK63906.1"/>
    <property type="molecule type" value="Genomic_DNA"/>
</dbReference>
<protein>
    <submittedName>
        <fullName evidence="1">Uncharacterized protein</fullName>
    </submittedName>
</protein>
<dbReference type="Proteomes" id="UP000308600">
    <property type="component" value="Unassembled WGS sequence"/>
</dbReference>
<keyword evidence="2" id="KW-1185">Reference proteome</keyword>
<name>A0ACD3AE10_9AGAR</name>
<accession>A0ACD3AE10</accession>
<proteinExistence type="predicted"/>
<organism evidence="1 2">
    <name type="scientific">Pluteus cervinus</name>
    <dbReference type="NCBI Taxonomy" id="181527"/>
    <lineage>
        <taxon>Eukaryota</taxon>
        <taxon>Fungi</taxon>
        <taxon>Dikarya</taxon>
        <taxon>Basidiomycota</taxon>
        <taxon>Agaricomycotina</taxon>
        <taxon>Agaricomycetes</taxon>
        <taxon>Agaricomycetidae</taxon>
        <taxon>Agaricales</taxon>
        <taxon>Pluteineae</taxon>
        <taxon>Pluteaceae</taxon>
        <taxon>Pluteus</taxon>
    </lineage>
</organism>